<accession>A0A1V8M2Z6</accession>
<evidence type="ECO:0000313" key="4">
    <source>
        <dbReference type="Proteomes" id="UP000191980"/>
    </source>
</evidence>
<organism evidence="3 4">
    <name type="scientific">Methyloprofundus sedimenti</name>
    <dbReference type="NCBI Taxonomy" id="1420851"/>
    <lineage>
        <taxon>Bacteria</taxon>
        <taxon>Pseudomonadati</taxon>
        <taxon>Pseudomonadota</taxon>
        <taxon>Gammaproteobacteria</taxon>
        <taxon>Methylococcales</taxon>
        <taxon>Methylococcaceae</taxon>
        <taxon>Methyloprofundus</taxon>
    </lineage>
</organism>
<gene>
    <name evidence="3" type="ORF">AU255_17270</name>
</gene>
<dbReference type="OrthoDB" id="5574285at2"/>
<feature type="transmembrane region" description="Helical" evidence="2">
    <location>
        <begin position="17"/>
        <end position="41"/>
    </location>
</feature>
<proteinExistence type="predicted"/>
<name>A0A1V8M2Z6_9GAMM</name>
<feature type="region of interest" description="Disordered" evidence="1">
    <location>
        <begin position="62"/>
        <end position="83"/>
    </location>
</feature>
<dbReference type="AlphaFoldDB" id="A0A1V8M2Z6"/>
<evidence type="ECO:0000256" key="2">
    <source>
        <dbReference type="SAM" id="Phobius"/>
    </source>
</evidence>
<dbReference type="RefSeq" id="WP_080524153.1">
    <property type="nucleotide sequence ID" value="NZ_LPUF01000003.1"/>
</dbReference>
<keyword evidence="4" id="KW-1185">Reference proteome</keyword>
<protein>
    <submittedName>
        <fullName evidence="3">Uncharacterized protein</fullName>
    </submittedName>
</protein>
<comment type="caution">
    <text evidence="3">The sequence shown here is derived from an EMBL/GenBank/DDBJ whole genome shotgun (WGS) entry which is preliminary data.</text>
</comment>
<keyword evidence="2" id="KW-1133">Transmembrane helix</keyword>
<keyword evidence="2" id="KW-0472">Membrane</keyword>
<evidence type="ECO:0000256" key="1">
    <source>
        <dbReference type="SAM" id="MobiDB-lite"/>
    </source>
</evidence>
<dbReference type="Proteomes" id="UP000191980">
    <property type="component" value="Unassembled WGS sequence"/>
</dbReference>
<keyword evidence="2" id="KW-0812">Transmembrane</keyword>
<evidence type="ECO:0000313" key="3">
    <source>
        <dbReference type="EMBL" id="OQK15931.1"/>
    </source>
</evidence>
<dbReference type="EMBL" id="LPUF01000003">
    <property type="protein sequence ID" value="OQK15931.1"/>
    <property type="molecule type" value="Genomic_DNA"/>
</dbReference>
<sequence length="83" mass="8447">MSNQPSLQQESQVSNSAILLGAGLALASFIVLPAIAARVGLGSSLTGAMRIALMKASTKVCNHNSGNGQSRSNSCSPDVDCNQ</sequence>
<reference evidence="3 4" key="1">
    <citation type="submission" date="2015-12" db="EMBL/GenBank/DDBJ databases">
        <authorList>
            <person name="Shamseldin A."/>
            <person name="Moawad H."/>
            <person name="Abd El-Rahim W.M."/>
            <person name="Sadowsky M.J."/>
        </authorList>
    </citation>
    <scope>NUCLEOTIDE SEQUENCE [LARGE SCALE GENOMIC DNA]</scope>
    <source>
        <strain evidence="3 4">WF1</strain>
    </source>
</reference>